<dbReference type="Gene3D" id="1.10.150.320">
    <property type="entry name" value="Photosystem II 12 kDa extrinsic protein"/>
    <property type="match status" value="1"/>
</dbReference>
<dbReference type="SUPFAM" id="SSF81585">
    <property type="entry name" value="PsbU/PolX domain-like"/>
    <property type="match status" value="1"/>
</dbReference>
<dbReference type="STRING" id="1618356.UU93_C0007G0023"/>
<evidence type="ECO:0000313" key="2">
    <source>
        <dbReference type="Proteomes" id="UP000034160"/>
    </source>
</evidence>
<sequence>MKSSWKWGIICLLLFGIFLVGIGAFQLNRGGWGEDRIEILKDDYTESNKNISQDFQKYDLINLNDALRDDLIDLPGIGEKLADKIISGRPYKDTSEIIIRKIISQKVFEEIKDRITVW</sequence>
<accession>A0A0G1B4E4</accession>
<dbReference type="Pfam" id="PF12836">
    <property type="entry name" value="HHH_3"/>
    <property type="match status" value="1"/>
</dbReference>
<evidence type="ECO:0008006" key="3">
    <source>
        <dbReference type="Google" id="ProtNLM"/>
    </source>
</evidence>
<reference evidence="1 2" key="1">
    <citation type="journal article" date="2015" name="Nature">
        <title>rRNA introns, odd ribosomes, and small enigmatic genomes across a large radiation of phyla.</title>
        <authorList>
            <person name="Brown C.T."/>
            <person name="Hug L.A."/>
            <person name="Thomas B.C."/>
            <person name="Sharon I."/>
            <person name="Castelle C.J."/>
            <person name="Singh A."/>
            <person name="Wilkins M.J."/>
            <person name="Williams K.H."/>
            <person name="Banfield J.F."/>
        </authorList>
    </citation>
    <scope>NUCLEOTIDE SEQUENCE [LARGE SCALE GENOMIC DNA]</scope>
</reference>
<proteinExistence type="predicted"/>
<name>A0A0G1B4E4_9BACT</name>
<comment type="caution">
    <text evidence="1">The sequence shown here is derived from an EMBL/GenBank/DDBJ whole genome shotgun (WGS) entry which is preliminary data.</text>
</comment>
<protein>
    <recommendedName>
        <fullName evidence="3">Helix-hairpin-helix motif protein</fullName>
    </recommendedName>
</protein>
<evidence type="ECO:0000313" key="1">
    <source>
        <dbReference type="EMBL" id="KKS32418.1"/>
    </source>
</evidence>
<dbReference type="EMBL" id="LCCN01000007">
    <property type="protein sequence ID" value="KKS32418.1"/>
    <property type="molecule type" value="Genomic_DNA"/>
</dbReference>
<dbReference type="Proteomes" id="UP000034160">
    <property type="component" value="Unassembled WGS sequence"/>
</dbReference>
<dbReference type="AlphaFoldDB" id="A0A0G1B4E4"/>
<gene>
    <name evidence="1" type="ORF">UU93_C0007G0023</name>
</gene>
<organism evidence="1 2">
    <name type="scientific">Candidatus Amesbacteria bacterium GW2011_GWA2_42_12</name>
    <dbReference type="NCBI Taxonomy" id="1618356"/>
    <lineage>
        <taxon>Bacteria</taxon>
        <taxon>Candidatus Amesiibacteriota</taxon>
    </lineage>
</organism>